<keyword evidence="3" id="KW-1185">Reference proteome</keyword>
<dbReference type="Proteomes" id="UP000237000">
    <property type="component" value="Unassembled WGS sequence"/>
</dbReference>
<reference evidence="3" key="1">
    <citation type="submission" date="2016-06" db="EMBL/GenBank/DDBJ databases">
        <title>Parallel loss of symbiosis genes in relatives of nitrogen-fixing non-legume Parasponia.</title>
        <authorList>
            <person name="Van Velzen R."/>
            <person name="Holmer R."/>
            <person name="Bu F."/>
            <person name="Rutten L."/>
            <person name="Van Zeijl A."/>
            <person name="Liu W."/>
            <person name="Santuari L."/>
            <person name="Cao Q."/>
            <person name="Sharma T."/>
            <person name="Shen D."/>
            <person name="Roswanjaya Y."/>
            <person name="Wardhani T."/>
            <person name="Kalhor M.S."/>
            <person name="Jansen J."/>
            <person name="Van den Hoogen J."/>
            <person name="Gungor B."/>
            <person name="Hartog M."/>
            <person name="Hontelez J."/>
            <person name="Verver J."/>
            <person name="Yang W.-C."/>
            <person name="Schijlen E."/>
            <person name="Repin R."/>
            <person name="Schilthuizen M."/>
            <person name="Schranz E."/>
            <person name="Heidstra R."/>
            <person name="Miyata K."/>
            <person name="Fedorova E."/>
            <person name="Kohlen W."/>
            <person name="Bisseling T."/>
            <person name="Smit S."/>
            <person name="Geurts R."/>
        </authorList>
    </citation>
    <scope>NUCLEOTIDE SEQUENCE [LARGE SCALE GENOMIC DNA]</scope>
    <source>
        <strain evidence="3">cv. RG33-2</strain>
    </source>
</reference>
<dbReference type="AlphaFoldDB" id="A0A2P5DV55"/>
<keyword evidence="1" id="KW-1133">Transmembrane helix</keyword>
<dbReference type="InterPro" id="IPR036875">
    <property type="entry name" value="Znf_CCHC_sf"/>
</dbReference>
<comment type="caution">
    <text evidence="2">The sequence shown here is derived from an EMBL/GenBank/DDBJ whole genome shotgun (WGS) entry which is preliminary data.</text>
</comment>
<evidence type="ECO:0000313" key="3">
    <source>
        <dbReference type="Proteomes" id="UP000237000"/>
    </source>
</evidence>
<dbReference type="InParanoid" id="A0A2P5DV55"/>
<dbReference type="GO" id="GO:0003676">
    <property type="term" value="F:nucleic acid binding"/>
    <property type="evidence" value="ECO:0007669"/>
    <property type="project" value="InterPro"/>
</dbReference>
<dbReference type="GO" id="GO:0008270">
    <property type="term" value="F:zinc ion binding"/>
    <property type="evidence" value="ECO:0007669"/>
    <property type="project" value="InterPro"/>
</dbReference>
<dbReference type="OrthoDB" id="1912561at2759"/>
<organism evidence="2 3">
    <name type="scientific">Trema orientale</name>
    <name type="common">Charcoal tree</name>
    <name type="synonym">Celtis orientalis</name>
    <dbReference type="NCBI Taxonomy" id="63057"/>
    <lineage>
        <taxon>Eukaryota</taxon>
        <taxon>Viridiplantae</taxon>
        <taxon>Streptophyta</taxon>
        <taxon>Embryophyta</taxon>
        <taxon>Tracheophyta</taxon>
        <taxon>Spermatophyta</taxon>
        <taxon>Magnoliopsida</taxon>
        <taxon>eudicotyledons</taxon>
        <taxon>Gunneridae</taxon>
        <taxon>Pentapetalae</taxon>
        <taxon>rosids</taxon>
        <taxon>fabids</taxon>
        <taxon>Rosales</taxon>
        <taxon>Cannabaceae</taxon>
        <taxon>Trema</taxon>
    </lineage>
</organism>
<keyword evidence="1" id="KW-0812">Transmembrane</keyword>
<proteinExistence type="predicted"/>
<sequence length="135" mass="14634">MEKNTKDLESVPPVANMATQSTRGNYRGGFNGNRRTFHGHYNSGRGNFQSHRCSFHGHGFNGGPNSRGGFSGRGGRGGRWNTTNRPQCQLCGKLGHIVAQCGTGLMKISQVSLSVVLGMDLLISLITMPVFLLLR</sequence>
<dbReference type="SUPFAM" id="SSF57756">
    <property type="entry name" value="Retrovirus zinc finger-like domains"/>
    <property type="match status" value="1"/>
</dbReference>
<accession>A0A2P5DV55</accession>
<feature type="transmembrane region" description="Helical" evidence="1">
    <location>
        <begin position="111"/>
        <end position="134"/>
    </location>
</feature>
<gene>
    <name evidence="2" type="ORF">TorRG33x02_241110</name>
</gene>
<keyword evidence="1" id="KW-0472">Membrane</keyword>
<evidence type="ECO:0000256" key="1">
    <source>
        <dbReference type="SAM" id="Phobius"/>
    </source>
</evidence>
<dbReference type="EMBL" id="JXTC01000247">
    <property type="protein sequence ID" value="PON77139.1"/>
    <property type="molecule type" value="Genomic_DNA"/>
</dbReference>
<evidence type="ECO:0000313" key="2">
    <source>
        <dbReference type="EMBL" id="PON77139.1"/>
    </source>
</evidence>
<name>A0A2P5DV55_TREOI</name>
<protein>
    <submittedName>
        <fullName evidence="2">Zinc finger, CCHC-type</fullName>
    </submittedName>
</protein>